<dbReference type="Proteomes" id="UP001221413">
    <property type="component" value="Unassembled WGS sequence"/>
</dbReference>
<dbReference type="Pfam" id="PF06428">
    <property type="entry name" value="Sec2p"/>
    <property type="match status" value="1"/>
</dbReference>
<organism evidence="5 6">
    <name type="scientific">Drechslerella dactyloides</name>
    <name type="common">Nematode-trapping fungus</name>
    <name type="synonym">Arthrobotrys dactyloides</name>
    <dbReference type="NCBI Taxonomy" id="74499"/>
    <lineage>
        <taxon>Eukaryota</taxon>
        <taxon>Fungi</taxon>
        <taxon>Dikarya</taxon>
        <taxon>Ascomycota</taxon>
        <taxon>Pezizomycotina</taxon>
        <taxon>Orbiliomycetes</taxon>
        <taxon>Orbiliales</taxon>
        <taxon>Orbiliaceae</taxon>
        <taxon>Drechslerella</taxon>
    </lineage>
</organism>
<name>A0AAD6NMK4_DREDA</name>
<proteinExistence type="predicted"/>
<evidence type="ECO:0000313" key="5">
    <source>
        <dbReference type="EMBL" id="KAJ6264174.1"/>
    </source>
</evidence>
<feature type="region of interest" description="Disordered" evidence="3">
    <location>
        <begin position="1283"/>
        <end position="1394"/>
    </location>
</feature>
<feature type="region of interest" description="Disordered" evidence="3">
    <location>
        <begin position="16"/>
        <end position="38"/>
    </location>
</feature>
<reference evidence="5" key="1">
    <citation type="submission" date="2023-01" db="EMBL/GenBank/DDBJ databases">
        <title>The chitinases involved in constricting ring structure development in the nematode-trapping fungus Drechslerella dactyloides.</title>
        <authorList>
            <person name="Wang R."/>
            <person name="Zhang L."/>
            <person name="Tang P."/>
            <person name="Li S."/>
            <person name="Liang L."/>
        </authorList>
    </citation>
    <scope>NUCLEOTIDE SEQUENCE</scope>
    <source>
        <strain evidence="5">YMF1.00031</strain>
    </source>
</reference>
<feature type="region of interest" description="Disordered" evidence="3">
    <location>
        <begin position="756"/>
        <end position="776"/>
    </location>
</feature>
<dbReference type="PANTHER" id="PTHR14430">
    <property type="entry name" value="RABIN3-RELATED"/>
    <property type="match status" value="1"/>
</dbReference>
<dbReference type="GO" id="GO:0006887">
    <property type="term" value="P:exocytosis"/>
    <property type="evidence" value="ECO:0007669"/>
    <property type="project" value="TreeGrafter"/>
</dbReference>
<dbReference type="GO" id="GO:0051286">
    <property type="term" value="C:cell tip"/>
    <property type="evidence" value="ECO:0007669"/>
    <property type="project" value="TreeGrafter"/>
</dbReference>
<keyword evidence="1 2" id="KW-0175">Coiled coil</keyword>
<evidence type="ECO:0000313" key="6">
    <source>
        <dbReference type="Proteomes" id="UP001221413"/>
    </source>
</evidence>
<dbReference type="EMBL" id="JAQGDS010000001">
    <property type="protein sequence ID" value="KAJ6264174.1"/>
    <property type="molecule type" value="Genomic_DNA"/>
</dbReference>
<evidence type="ECO:0000256" key="2">
    <source>
        <dbReference type="SAM" id="Coils"/>
    </source>
</evidence>
<dbReference type="InterPro" id="IPR009449">
    <property type="entry name" value="Sec2_N"/>
</dbReference>
<dbReference type="CDD" id="cd21044">
    <property type="entry name" value="Rab11BD_RAB3IP_like"/>
    <property type="match status" value="1"/>
</dbReference>
<comment type="caution">
    <text evidence="5">The sequence shown here is derived from an EMBL/GenBank/DDBJ whole genome shotgun (WGS) entry which is preliminary data.</text>
</comment>
<feature type="compositionally biased region" description="Basic and acidic residues" evidence="3">
    <location>
        <begin position="639"/>
        <end position="648"/>
    </location>
</feature>
<feature type="region of interest" description="Disordered" evidence="3">
    <location>
        <begin position="636"/>
        <end position="658"/>
    </location>
</feature>
<dbReference type="Pfam" id="PF25555">
    <property type="entry name" value="RAB3A-like_C"/>
    <property type="match status" value="1"/>
</dbReference>
<evidence type="ECO:0000259" key="4">
    <source>
        <dbReference type="Pfam" id="PF06428"/>
    </source>
</evidence>
<dbReference type="PANTHER" id="PTHR14430:SF0">
    <property type="entry name" value="SEC2P DOMAIN-CONTAINING PROTEIN"/>
    <property type="match status" value="1"/>
</dbReference>
<evidence type="ECO:0000256" key="1">
    <source>
        <dbReference type="ARBA" id="ARBA00023054"/>
    </source>
</evidence>
<dbReference type="GO" id="GO:0070319">
    <property type="term" value="C:Golgi to plasma membrane transport vesicle"/>
    <property type="evidence" value="ECO:0007669"/>
    <property type="project" value="TreeGrafter"/>
</dbReference>
<protein>
    <recommendedName>
        <fullName evidence="4">GDP/GTP exchange factor Sec2 N-terminal domain-containing protein</fullName>
    </recommendedName>
</protein>
<dbReference type="InterPro" id="IPR040351">
    <property type="entry name" value="RAB3IL/RAB3IP/Sec2"/>
</dbReference>
<feature type="compositionally biased region" description="Low complexity" evidence="3">
    <location>
        <begin position="756"/>
        <end position="770"/>
    </location>
</feature>
<sequence length="1394" mass="156898">MLQVLRVRTRPFRDIFSRRDAPDGSDGGAFAAAKEKPARPPLSKASAIVRTITLHPSSKSLDLDRKQIFVIQHNKRDDSALGLSLSSSANFTIQECLYTIYLIEQALPRPMPREKAVPTYYSILDREGWFPRPLATFYQPTFSEILETLAKLCVHRTGGQTVASQIAFVKPVGHTRQRVIFTLCGDELEPRLTTEYLREVWDACRRLQSLYPPVLKRNGRDVPYPNYAPYREAEKELLGIVVTHTIERIKRRVMKWHNRFRGVAQQFERMEGRSATVDLMKSFMNVLTRFLRLLYGFFEPFRTIGIPAGLHPTITLILSEMYRDVMNCLREWYPWEACSPEVRDLADHSLFTVMDNSVVRMQYSCDGFVFSKYIRKVLEPVILTKKLVEVSSEWRWRAALAAEPVFRVVEASERSVKGQTVDLRGPKHVREMVQRVLTKEMDVTKRPTGMFGKAAPPDDEVGKVWKQVKGGLVRPSGAARKPPKFHRLHPECELAERFCQLSTYDFRRVRSQSELDRVDYTPYESVAVSRPPCRACKTWFMAYLQRVRSSEETSFVMNSSTRQKRRRHRPLYLAFTDRSATEPVDATQYNWIGPKLELTLDARVKEWMTNQLRLQASNRAGLLSSGGAREPVFVSVETAPRDQSRSESTRATNETPRLRRTAKISELVYLYAPPTFSGGRKSHTMPSAMPSHVITRKSSQVEIGSFSTIPTREEMKHARVINISRSASASASANTSTTDLNAHLAVSSASAPASTASDAASVSSDPSASSQQDLSEEVQALSHKLIKAINHQSSLEEGLEETRHELDVSKQRIRHLESIAKEHQDMMATGVLVEKKEVEMETRQLMNKLMEETMQRGKAEKEKKHIEQDLENLTTSLFEEANKMVIAARKEREAVIRRNDQLEQQLADTGVLLSTHQEQLTELKMALQQMTTERDELEALSSPSTPALRDQTSKESLNRIFEALHLPTGLEAEEMSPSHPTHFSSILQPVLRSDISSFHDFCNVLHMSKHFAPPQSIAKSPALSASSGFSIMGFTTPSKMPPLPSSSSFFSHTQKRSVSSVNSGTSAASAPVYSTLPPAPALRDTAFFKRALVEDIEPTLRLDAAPGISWIARRTVLTSVIEGTLVIEIMPPISKLPIFSCSMCGENRNDPEHARTHRFRTNETEAAQKYPLCGYCVNRLRSVCAFLAFLRTAKEGYIKCETEEDEKTAWEESVKLREQMFWSRVGGGVIPSFPSIREDILKATSPKSPKAQPPPYETKEPLPISVPPKSNLRQRLSQAMTVTALPERRSLPPALPPRGTLYRGLSSSEKSVQTNEEDIITEASKTPSPVPSPDITKEKAESLHTTTSLRSRDSHLPSPPESPTTNKVVPAVEEKAEKEAESRELEPSLPGSFN</sequence>
<feature type="region of interest" description="Disordered" evidence="3">
    <location>
        <begin position="1244"/>
        <end position="1269"/>
    </location>
</feature>
<dbReference type="SUPFAM" id="SSF144284">
    <property type="entry name" value="Sec2 N-terminal region"/>
    <property type="match status" value="1"/>
</dbReference>
<gene>
    <name evidence="5" type="ORF">Dda_0316</name>
</gene>
<feature type="compositionally biased region" description="Basic and acidic residues" evidence="3">
    <location>
        <begin position="1372"/>
        <end position="1386"/>
    </location>
</feature>
<evidence type="ECO:0000256" key="3">
    <source>
        <dbReference type="SAM" id="MobiDB-lite"/>
    </source>
</evidence>
<feature type="domain" description="GDP/GTP exchange factor Sec2 N-terminal" evidence="4">
    <location>
        <begin position="792"/>
        <end position="931"/>
    </location>
</feature>
<feature type="coiled-coil region" evidence="2">
    <location>
        <begin position="856"/>
        <end position="940"/>
    </location>
</feature>
<accession>A0AAD6NMK4</accession>
<dbReference type="GO" id="GO:0005085">
    <property type="term" value="F:guanyl-nucleotide exchange factor activity"/>
    <property type="evidence" value="ECO:0007669"/>
    <property type="project" value="InterPro"/>
</dbReference>
<keyword evidence="6" id="KW-1185">Reference proteome</keyword>
<feature type="compositionally biased region" description="Polar residues" evidence="3">
    <location>
        <begin position="1305"/>
        <end position="1314"/>
    </location>
</feature>
<dbReference type="Gene3D" id="6.10.140.910">
    <property type="match status" value="1"/>
</dbReference>